<dbReference type="Pfam" id="PF01668">
    <property type="entry name" value="SmpB"/>
    <property type="match status" value="1"/>
</dbReference>
<dbReference type="InterPro" id="IPR020081">
    <property type="entry name" value="SsrA-bd_prot_CS"/>
</dbReference>
<dbReference type="InterPro" id="IPR023620">
    <property type="entry name" value="SmpB"/>
</dbReference>
<comment type="function">
    <text evidence="3">Required for rescue of stalled ribosomes mediated by trans-translation. Binds to transfer-messenger RNA (tmRNA), required for stable association of tmRNA with ribosomes. tmRNA and SmpB together mimic tRNA shape, replacing the anticodon stem-loop with SmpB. tmRNA is encoded by the ssrA gene; the 2 termini fold to resemble tRNA(Ala) and it encodes a 'tag peptide', a short internal open reading frame. During trans-translation Ala-aminoacylated tmRNA acts like a tRNA, entering the A-site of stalled ribosomes, displacing the stalled mRNA. The ribosome then switches to translate the ORF on the tmRNA; the nascent peptide is terminated with the 'tag peptide' encoded by the tmRNA and targeted for degradation. The ribosome is freed to recommence translation, which seems to be the essential function of trans-translation.</text>
</comment>
<dbReference type="SUPFAM" id="SSF74982">
    <property type="entry name" value="Small protein B (SmpB)"/>
    <property type="match status" value="1"/>
</dbReference>
<evidence type="ECO:0000256" key="3">
    <source>
        <dbReference type="HAMAP-Rule" id="MF_00023"/>
    </source>
</evidence>
<dbReference type="NCBIfam" id="NF003843">
    <property type="entry name" value="PRK05422.1"/>
    <property type="match status" value="1"/>
</dbReference>
<comment type="similarity">
    <text evidence="3">Belongs to the SmpB family.</text>
</comment>
<evidence type="ECO:0000256" key="1">
    <source>
        <dbReference type="ARBA" id="ARBA00022490"/>
    </source>
</evidence>
<reference evidence="4 5" key="1">
    <citation type="submission" date="2018-05" db="EMBL/GenBank/DDBJ databases">
        <title>Complete genome sequence of Arcticibacterium luteifluviistationis SM1504T, a cytophagaceae bacterium isolated from Arctic surface seawater.</title>
        <authorList>
            <person name="Li Y."/>
            <person name="Qin Q.-L."/>
        </authorList>
    </citation>
    <scope>NUCLEOTIDE SEQUENCE [LARGE SCALE GENOMIC DNA]</scope>
    <source>
        <strain evidence="4 5">SM1504</strain>
    </source>
</reference>
<dbReference type="OrthoDB" id="9805462at2"/>
<evidence type="ECO:0000256" key="2">
    <source>
        <dbReference type="ARBA" id="ARBA00022884"/>
    </source>
</evidence>
<organism evidence="4 5">
    <name type="scientific">Arcticibacterium luteifluviistationis</name>
    <dbReference type="NCBI Taxonomy" id="1784714"/>
    <lineage>
        <taxon>Bacteria</taxon>
        <taxon>Pseudomonadati</taxon>
        <taxon>Bacteroidota</taxon>
        <taxon>Cytophagia</taxon>
        <taxon>Cytophagales</taxon>
        <taxon>Leadbetterellaceae</taxon>
        <taxon>Arcticibacterium</taxon>
    </lineage>
</organism>
<proteinExistence type="inferred from homology"/>
<dbReference type="RefSeq" id="WP_111373420.1">
    <property type="nucleotide sequence ID" value="NZ_CP029480.1"/>
</dbReference>
<dbReference type="EMBL" id="CP029480">
    <property type="protein sequence ID" value="AWW00053.1"/>
    <property type="molecule type" value="Genomic_DNA"/>
</dbReference>
<dbReference type="GO" id="GO:0005829">
    <property type="term" value="C:cytosol"/>
    <property type="evidence" value="ECO:0007669"/>
    <property type="project" value="TreeGrafter"/>
</dbReference>
<dbReference type="GO" id="GO:0070930">
    <property type="term" value="P:trans-translation-dependent protein tagging"/>
    <property type="evidence" value="ECO:0007669"/>
    <property type="project" value="TreeGrafter"/>
</dbReference>
<dbReference type="PANTHER" id="PTHR30308">
    <property type="entry name" value="TMRNA-BINDING COMPONENT OF TRANS-TRANSLATION TAGGING COMPLEX"/>
    <property type="match status" value="1"/>
</dbReference>
<dbReference type="PANTHER" id="PTHR30308:SF2">
    <property type="entry name" value="SSRA-BINDING PROTEIN"/>
    <property type="match status" value="1"/>
</dbReference>
<comment type="subcellular location">
    <subcellularLocation>
        <location evidence="3">Cytoplasm</location>
    </subcellularLocation>
    <text evidence="3">The tmRNA-SmpB complex associates with stalled 70S ribosomes.</text>
</comment>
<dbReference type="Gene3D" id="2.40.280.10">
    <property type="match status" value="1"/>
</dbReference>
<evidence type="ECO:0000313" key="5">
    <source>
        <dbReference type="Proteomes" id="UP000249873"/>
    </source>
</evidence>
<evidence type="ECO:0000313" key="4">
    <source>
        <dbReference type="EMBL" id="AWW00053.1"/>
    </source>
</evidence>
<dbReference type="GO" id="GO:0003723">
    <property type="term" value="F:RNA binding"/>
    <property type="evidence" value="ECO:0007669"/>
    <property type="project" value="UniProtKB-UniRule"/>
</dbReference>
<name>A0A2Z4GF99_9BACT</name>
<keyword evidence="5" id="KW-1185">Reference proteome</keyword>
<keyword evidence="2 3" id="KW-0694">RNA-binding</keyword>
<sequence>MASNISNKVEIKNRKASYEYQFIDTFTAGIVLRGTEMKSIRMGKANISDAHCYITNGELFIKNLHISPYEFGTHYNHEPLRERKLLLQRKELKKLENKLKDVGLTIIPTRLFISDKGLAKLNIALAKGKKLYDKRESIKSKDTERQESRKF</sequence>
<gene>
    <name evidence="3" type="primary">smpB</name>
    <name evidence="4" type="ORF">DJ013_18520</name>
</gene>
<dbReference type="KEGG" id="als:DJ013_18520"/>
<dbReference type="PROSITE" id="PS01317">
    <property type="entry name" value="SSRP"/>
    <property type="match status" value="1"/>
</dbReference>
<dbReference type="InterPro" id="IPR000037">
    <property type="entry name" value="SsrA-bd_prot"/>
</dbReference>
<dbReference type="Proteomes" id="UP000249873">
    <property type="component" value="Chromosome"/>
</dbReference>
<protein>
    <recommendedName>
        <fullName evidence="3">SsrA-binding protein</fullName>
    </recommendedName>
    <alternativeName>
        <fullName evidence="3">Small protein B</fullName>
    </alternativeName>
</protein>
<accession>A0A2Z4GF99</accession>
<dbReference type="AlphaFoldDB" id="A0A2Z4GF99"/>
<keyword evidence="1 3" id="KW-0963">Cytoplasm</keyword>
<dbReference type="HAMAP" id="MF_00023">
    <property type="entry name" value="SmpB"/>
    <property type="match status" value="1"/>
</dbReference>
<dbReference type="NCBIfam" id="TIGR00086">
    <property type="entry name" value="smpB"/>
    <property type="match status" value="1"/>
</dbReference>
<dbReference type="GO" id="GO:0070929">
    <property type="term" value="P:trans-translation"/>
    <property type="evidence" value="ECO:0007669"/>
    <property type="project" value="UniProtKB-UniRule"/>
</dbReference>